<dbReference type="OrthoDB" id="465835at2"/>
<accession>A0A109ULF8</accession>
<dbReference type="RefSeq" id="WP_144439629.1">
    <property type="nucleotide sequence ID" value="NZ_CP014226.1"/>
</dbReference>
<dbReference type="PATRIC" id="fig|507626.3.peg.1329"/>
<protein>
    <recommendedName>
        <fullName evidence="3">DUF2459 domain-containing protein</fullName>
    </recommendedName>
</protein>
<reference evidence="1 2" key="1">
    <citation type="journal article" date="2016" name="Genome Announc.">
        <title>Draft Genome Sequence of 'Halomonas chromatireducens' Strain AGD 8-3, a Haloalkaliphilic Chromate- and Selenite-Reducing Gammaproteobacterium.</title>
        <authorList>
            <person name="Sharko F.S."/>
            <person name="Shapovalova A.A."/>
            <person name="Tsygankova S.V."/>
            <person name="Komova A.V."/>
            <person name="Boulygina E.S."/>
            <person name="Teslyuk A.B."/>
            <person name="Gotovtsev P.M."/>
            <person name="Namsaraev Z.B."/>
            <person name="Khijniak T.V."/>
            <person name="Nedoluzhko A.V."/>
            <person name="Vasilov R.G."/>
        </authorList>
    </citation>
    <scope>NUCLEOTIDE SEQUENCE [LARGE SCALE GENOMIC DNA]</scope>
    <source>
        <strain evidence="1 2">AGD 8-3</strain>
    </source>
</reference>
<evidence type="ECO:0008006" key="3">
    <source>
        <dbReference type="Google" id="ProtNLM"/>
    </source>
</evidence>
<reference evidence="1 2" key="2">
    <citation type="submission" date="2016-02" db="EMBL/GenBank/DDBJ databases">
        <authorList>
            <person name="Wen L."/>
            <person name="He K."/>
            <person name="Yang H."/>
        </authorList>
    </citation>
    <scope>NUCLEOTIDE SEQUENCE [LARGE SCALE GENOMIC DNA]</scope>
    <source>
        <strain evidence="1 2">AGD 8-3</strain>
    </source>
</reference>
<keyword evidence="2" id="KW-1185">Reference proteome</keyword>
<name>A0A109ULF8_9GAMM</name>
<dbReference type="AlphaFoldDB" id="A0A109ULF8"/>
<organism evidence="1 2">
    <name type="scientific">Halomonas chromatireducens</name>
    <dbReference type="NCBI Taxonomy" id="507626"/>
    <lineage>
        <taxon>Bacteria</taxon>
        <taxon>Pseudomonadati</taxon>
        <taxon>Pseudomonadota</taxon>
        <taxon>Gammaproteobacteria</taxon>
        <taxon>Oceanospirillales</taxon>
        <taxon>Halomonadaceae</taxon>
        <taxon>Halomonas</taxon>
    </lineage>
</organism>
<dbReference type="EMBL" id="CP014226">
    <property type="protein sequence ID" value="AMD00412.1"/>
    <property type="molecule type" value="Genomic_DNA"/>
</dbReference>
<sequence>MLVDMNSFVVTLRWICLLLIVLLLSGCTGRVMPPAPAELAQPLDVYLIDHGRHASLVLPREEGGMVRYSYGEWRWYVEGRRHFLAGAAAMLVPTASALGRGVHEDVTGPGDFSRLAPEGLVRTYPLQAEAARVRALQRRLDAHFEGEAEPVYSEEFGLHFVPHPRAYWAAHQSNLVVAGWLRQLEIDIQGIPWYSRWQIESPQDAR</sequence>
<dbReference type="STRING" id="507626.LOKO_01344"/>
<gene>
    <name evidence="1" type="ORF">LOKO_01344</name>
</gene>
<dbReference type="KEGG" id="hco:LOKO_01344"/>
<evidence type="ECO:0000313" key="1">
    <source>
        <dbReference type="EMBL" id="AMD00412.1"/>
    </source>
</evidence>
<dbReference type="Proteomes" id="UP000063387">
    <property type="component" value="Chromosome"/>
</dbReference>
<proteinExistence type="predicted"/>
<evidence type="ECO:0000313" key="2">
    <source>
        <dbReference type="Proteomes" id="UP000063387"/>
    </source>
</evidence>